<dbReference type="EMBL" id="MLJW01000201">
    <property type="protein sequence ID" value="OIQ93707.1"/>
    <property type="molecule type" value="Genomic_DNA"/>
</dbReference>
<accession>A0A1J5RW74</accession>
<dbReference type="Gene3D" id="3.40.50.2000">
    <property type="entry name" value="Glycogen Phosphorylase B"/>
    <property type="match status" value="1"/>
</dbReference>
<reference evidence="1" key="1">
    <citation type="submission" date="2016-10" db="EMBL/GenBank/DDBJ databases">
        <title>Sequence of Gallionella enrichment culture.</title>
        <authorList>
            <person name="Poehlein A."/>
            <person name="Muehling M."/>
            <person name="Daniel R."/>
        </authorList>
    </citation>
    <scope>NUCLEOTIDE SEQUENCE</scope>
</reference>
<dbReference type="AlphaFoldDB" id="A0A1J5RW74"/>
<comment type="caution">
    <text evidence="1">The sequence shown here is derived from an EMBL/GenBank/DDBJ whole genome shotgun (WGS) entry which is preliminary data.</text>
</comment>
<name>A0A1J5RW74_9ZZZZ</name>
<evidence type="ECO:0000313" key="1">
    <source>
        <dbReference type="EMBL" id="OIQ93707.1"/>
    </source>
</evidence>
<protein>
    <recommendedName>
        <fullName evidence="2">Glycosyltransferase family 9 (Heptosyltransferase)</fullName>
    </recommendedName>
</protein>
<evidence type="ECO:0008006" key="2">
    <source>
        <dbReference type="Google" id="ProtNLM"/>
    </source>
</evidence>
<sequence>MLTGMALSALGGRGEGFDFTFSAGDLGPDEIFESSTSPPSRYLLEVARRIMARAPLADILVLANPLLPLKAAQLEGWNVRALKSPAVLADADGFPLVYVLPRWLFEESERFVLLLSMVDAGLDQRLLQAVLGREVRLSRNDGFRLGAYPVSTSTGWFQGRDRQQAYKVLTASALQIIAGNPGWRQVPFAVYHPYHAGSIVFFAAASRAVEQPIFSRHIVCSTYRDIVAAADSRLAPLWLKLPWLPRDGSIGEPQYFAAALDRLGPEVVLNNFIVFMRYSRNSGAGRFHLIDQDRFSLGESLQTGTSLTQVQAPAATARCALPAAPLKVLFHITGGIDIKNYPKDSARQLIRALSLLGVSVSVIGRPDLEAYGATSLEADETDLLSEAVAGHHIFVGLDSFPHHFVRNVMGWPTIGLFGTTPAANYGGGWHSHYRTLDASLPCHPCGSEQGCPIFGTAECANYPSPRRLLTAILEMAQQVYGFTPGA</sequence>
<gene>
    <name evidence="1" type="ORF">GALL_242980</name>
</gene>
<organism evidence="1">
    <name type="scientific">mine drainage metagenome</name>
    <dbReference type="NCBI Taxonomy" id="410659"/>
    <lineage>
        <taxon>unclassified sequences</taxon>
        <taxon>metagenomes</taxon>
        <taxon>ecological metagenomes</taxon>
    </lineage>
</organism>
<proteinExistence type="predicted"/>
<dbReference type="SUPFAM" id="SSF53756">
    <property type="entry name" value="UDP-Glycosyltransferase/glycogen phosphorylase"/>
    <property type="match status" value="1"/>
</dbReference>